<evidence type="ECO:0000313" key="2">
    <source>
        <dbReference type="Proteomes" id="UP001151760"/>
    </source>
</evidence>
<protein>
    <submittedName>
        <fullName evidence="1">Uncharacterized protein</fullName>
    </submittedName>
</protein>
<keyword evidence="2" id="KW-1185">Reference proteome</keyword>
<accession>A0ABQ4ZIR2</accession>
<gene>
    <name evidence="1" type="ORF">Tco_0771478</name>
</gene>
<sequence length="76" mass="8811">MAGDLTVVRHPQHLDDPQQQSHAIIMLWAWEQNHGERVVLLWAPQGQDVIWRGWGLKYRPLLCWSPLAPQAAQDYS</sequence>
<dbReference type="EMBL" id="BQNB010011305">
    <property type="protein sequence ID" value="GJS88842.1"/>
    <property type="molecule type" value="Genomic_DNA"/>
</dbReference>
<proteinExistence type="predicted"/>
<comment type="caution">
    <text evidence="1">The sequence shown here is derived from an EMBL/GenBank/DDBJ whole genome shotgun (WGS) entry which is preliminary data.</text>
</comment>
<organism evidence="1 2">
    <name type="scientific">Tanacetum coccineum</name>
    <dbReference type="NCBI Taxonomy" id="301880"/>
    <lineage>
        <taxon>Eukaryota</taxon>
        <taxon>Viridiplantae</taxon>
        <taxon>Streptophyta</taxon>
        <taxon>Embryophyta</taxon>
        <taxon>Tracheophyta</taxon>
        <taxon>Spermatophyta</taxon>
        <taxon>Magnoliopsida</taxon>
        <taxon>eudicotyledons</taxon>
        <taxon>Gunneridae</taxon>
        <taxon>Pentapetalae</taxon>
        <taxon>asterids</taxon>
        <taxon>campanulids</taxon>
        <taxon>Asterales</taxon>
        <taxon>Asteraceae</taxon>
        <taxon>Asteroideae</taxon>
        <taxon>Anthemideae</taxon>
        <taxon>Anthemidinae</taxon>
        <taxon>Tanacetum</taxon>
    </lineage>
</organism>
<name>A0ABQ4ZIR2_9ASTR</name>
<reference evidence="1" key="2">
    <citation type="submission" date="2022-01" db="EMBL/GenBank/DDBJ databases">
        <authorList>
            <person name="Yamashiro T."/>
            <person name="Shiraishi A."/>
            <person name="Satake H."/>
            <person name="Nakayama K."/>
        </authorList>
    </citation>
    <scope>NUCLEOTIDE SEQUENCE</scope>
</reference>
<evidence type="ECO:0000313" key="1">
    <source>
        <dbReference type="EMBL" id="GJS88842.1"/>
    </source>
</evidence>
<dbReference type="Proteomes" id="UP001151760">
    <property type="component" value="Unassembled WGS sequence"/>
</dbReference>
<reference evidence="1" key="1">
    <citation type="journal article" date="2022" name="Int. J. Mol. Sci.">
        <title>Draft Genome of Tanacetum Coccineum: Genomic Comparison of Closely Related Tanacetum-Family Plants.</title>
        <authorList>
            <person name="Yamashiro T."/>
            <person name="Shiraishi A."/>
            <person name="Nakayama K."/>
            <person name="Satake H."/>
        </authorList>
    </citation>
    <scope>NUCLEOTIDE SEQUENCE</scope>
</reference>